<evidence type="ECO:0000259" key="1">
    <source>
        <dbReference type="SMART" id="SM00256"/>
    </source>
</evidence>
<dbReference type="SMART" id="SM00256">
    <property type="entry name" value="FBOX"/>
    <property type="match status" value="1"/>
</dbReference>
<comment type="caution">
    <text evidence="2">The sequence shown here is derived from an EMBL/GenBank/DDBJ whole genome shotgun (WGS) entry which is preliminary data.</text>
</comment>
<dbReference type="SUPFAM" id="SSF81383">
    <property type="entry name" value="F-box domain"/>
    <property type="match status" value="1"/>
</dbReference>
<gene>
    <name evidence="2" type="ORF">POM88_046834</name>
</gene>
<dbReference type="InterPro" id="IPR055290">
    <property type="entry name" value="At3g26010-like"/>
</dbReference>
<name>A0AAD8H7N0_9APIA</name>
<evidence type="ECO:0000313" key="3">
    <source>
        <dbReference type="Proteomes" id="UP001237642"/>
    </source>
</evidence>
<reference evidence="2" key="2">
    <citation type="submission" date="2023-05" db="EMBL/GenBank/DDBJ databases">
        <authorList>
            <person name="Schelkunov M.I."/>
        </authorList>
    </citation>
    <scope>NUCLEOTIDE SEQUENCE</scope>
    <source>
        <strain evidence="2">Hsosn_3</strain>
        <tissue evidence="2">Leaf</tissue>
    </source>
</reference>
<dbReference type="PANTHER" id="PTHR35546:SF66">
    <property type="entry name" value="F-BOX DOMAIN-CONTAINING PROTEIN"/>
    <property type="match status" value="1"/>
</dbReference>
<feature type="domain" description="F-box" evidence="1">
    <location>
        <begin position="7"/>
        <end position="47"/>
    </location>
</feature>
<keyword evidence="3" id="KW-1185">Reference proteome</keyword>
<dbReference type="InterPro" id="IPR001810">
    <property type="entry name" value="F-box_dom"/>
</dbReference>
<dbReference type="AlphaFoldDB" id="A0AAD8H7N0"/>
<organism evidence="2 3">
    <name type="scientific">Heracleum sosnowskyi</name>
    <dbReference type="NCBI Taxonomy" id="360622"/>
    <lineage>
        <taxon>Eukaryota</taxon>
        <taxon>Viridiplantae</taxon>
        <taxon>Streptophyta</taxon>
        <taxon>Embryophyta</taxon>
        <taxon>Tracheophyta</taxon>
        <taxon>Spermatophyta</taxon>
        <taxon>Magnoliopsida</taxon>
        <taxon>eudicotyledons</taxon>
        <taxon>Gunneridae</taxon>
        <taxon>Pentapetalae</taxon>
        <taxon>asterids</taxon>
        <taxon>campanulids</taxon>
        <taxon>Apiales</taxon>
        <taxon>Apiaceae</taxon>
        <taxon>Apioideae</taxon>
        <taxon>apioid superclade</taxon>
        <taxon>Tordylieae</taxon>
        <taxon>Tordyliinae</taxon>
        <taxon>Heracleum</taxon>
    </lineage>
</organism>
<evidence type="ECO:0000313" key="2">
    <source>
        <dbReference type="EMBL" id="KAK1362360.1"/>
    </source>
</evidence>
<dbReference type="EMBL" id="JAUIZM010000010">
    <property type="protein sequence ID" value="KAK1362360.1"/>
    <property type="molecule type" value="Genomic_DNA"/>
</dbReference>
<dbReference type="PANTHER" id="PTHR35546">
    <property type="entry name" value="F-BOX PROTEIN INTERACTION DOMAIN PROTEIN-RELATED"/>
    <property type="match status" value="1"/>
</dbReference>
<protein>
    <submittedName>
        <fullName evidence="2">F-box domain-containing protein</fullName>
    </submittedName>
</protein>
<proteinExistence type="predicted"/>
<accession>A0AAD8H7N0</accession>
<dbReference type="Proteomes" id="UP001237642">
    <property type="component" value="Unassembled WGS sequence"/>
</dbReference>
<sequence>MLGLQDLNQELMEEILLRVPLKTRTKLKSVSKSWRTSISSLRLSMPLRPSSGLVVFLKKSVIQFIQLHDEAFVHTASLHSCFSHSCASLVDSCNGLLLYGTLDSVTWTYHVARSDFDHAVALPPAHSVKRSVCTSLLFDGACYDKFKIMCLFLDEVDCDAGTIQCTVFDSKKCKWREYEARIVNSCLVSRDGFVRGQCFRPSVYSGKRLYCIWSLCLLIYDDEEGFFKLIQLPEDSIMKKSVKKNKNDHWFQLLWESEGQLHFCAPAPDKQGFCIWAYVNDEDNDFMDHNLMWKFKKFVVLKDSLISGQSPKSIRPVAFNDDLQRLYVLVLPARVIASYSFETQNFEKVWSFGEPGDISMPNIFSFLLGSSSQM</sequence>
<reference evidence="2" key="1">
    <citation type="submission" date="2023-02" db="EMBL/GenBank/DDBJ databases">
        <title>Genome of toxic invasive species Heracleum sosnowskyi carries increased number of genes despite the absence of recent whole-genome duplications.</title>
        <authorList>
            <person name="Schelkunov M."/>
            <person name="Shtratnikova V."/>
            <person name="Makarenko M."/>
            <person name="Klepikova A."/>
            <person name="Omelchenko D."/>
            <person name="Novikova G."/>
            <person name="Obukhova E."/>
            <person name="Bogdanov V."/>
            <person name="Penin A."/>
            <person name="Logacheva M."/>
        </authorList>
    </citation>
    <scope>NUCLEOTIDE SEQUENCE</scope>
    <source>
        <strain evidence="2">Hsosn_3</strain>
        <tissue evidence="2">Leaf</tissue>
    </source>
</reference>
<dbReference type="InterPro" id="IPR036047">
    <property type="entry name" value="F-box-like_dom_sf"/>
</dbReference>
<dbReference type="Pfam" id="PF00646">
    <property type="entry name" value="F-box"/>
    <property type="match status" value="1"/>
</dbReference>